<dbReference type="AlphaFoldDB" id="A0AAV7HG30"/>
<name>A0AAV7HG30_COTGL</name>
<dbReference type="Proteomes" id="UP000826195">
    <property type="component" value="Unassembled WGS sequence"/>
</dbReference>
<gene>
    <name evidence="1" type="ORF">KQX54_018539</name>
</gene>
<dbReference type="EMBL" id="JAHXZJ010002982">
    <property type="protein sequence ID" value="KAH0535723.1"/>
    <property type="molecule type" value="Genomic_DNA"/>
</dbReference>
<evidence type="ECO:0000313" key="1">
    <source>
        <dbReference type="EMBL" id="KAH0535723.1"/>
    </source>
</evidence>
<accession>A0AAV7HG30</accession>
<sequence length="262" mass="29327">MRTTTTTSSRTLIHPRQIHDPRLATAEGLELSGRNCISCRSCSTSGRSTRILLRVTPELKLPGCYILKEIQAYPLLAGSLVQPSLSAAICHCSILGYMNTVWNSDIRCGFPQSQPQPQPIEFHDGAAETLGIVSTNQFRIAVKLLLSQWNFCLQKNDAEKDEFHEQTLEKTLDQSIWLFPFDCSSLSNSGQMESAPHFVPTTETVIDVDVNNSRGAAAREVVMATDYEKEKREGEKNEPVQNKIKESTYSRLLEIDYSILCL</sequence>
<organism evidence="1 2">
    <name type="scientific">Cotesia glomerata</name>
    <name type="common">Lepidopteran parasitic wasp</name>
    <name type="synonym">Apanteles glomeratus</name>
    <dbReference type="NCBI Taxonomy" id="32391"/>
    <lineage>
        <taxon>Eukaryota</taxon>
        <taxon>Metazoa</taxon>
        <taxon>Ecdysozoa</taxon>
        <taxon>Arthropoda</taxon>
        <taxon>Hexapoda</taxon>
        <taxon>Insecta</taxon>
        <taxon>Pterygota</taxon>
        <taxon>Neoptera</taxon>
        <taxon>Endopterygota</taxon>
        <taxon>Hymenoptera</taxon>
        <taxon>Apocrita</taxon>
        <taxon>Ichneumonoidea</taxon>
        <taxon>Braconidae</taxon>
        <taxon>Microgastrinae</taxon>
        <taxon>Cotesia</taxon>
    </lineage>
</organism>
<evidence type="ECO:0000313" key="2">
    <source>
        <dbReference type="Proteomes" id="UP000826195"/>
    </source>
</evidence>
<reference evidence="1 2" key="1">
    <citation type="journal article" date="2021" name="J. Hered.">
        <title>A chromosome-level genome assembly of the parasitoid wasp, Cotesia glomerata (Hymenoptera: Braconidae).</title>
        <authorList>
            <person name="Pinto B.J."/>
            <person name="Weis J.J."/>
            <person name="Gamble T."/>
            <person name="Ode P.J."/>
            <person name="Paul R."/>
            <person name="Zaspel J.M."/>
        </authorList>
    </citation>
    <scope>NUCLEOTIDE SEQUENCE [LARGE SCALE GENOMIC DNA]</scope>
    <source>
        <strain evidence="1">CgM1</strain>
    </source>
</reference>
<protein>
    <submittedName>
        <fullName evidence="1">Uncharacterized protein</fullName>
    </submittedName>
</protein>
<comment type="caution">
    <text evidence="1">The sequence shown here is derived from an EMBL/GenBank/DDBJ whole genome shotgun (WGS) entry which is preliminary data.</text>
</comment>
<proteinExistence type="predicted"/>
<keyword evidence="2" id="KW-1185">Reference proteome</keyword>